<evidence type="ECO:0000313" key="2">
    <source>
        <dbReference type="EMBL" id="NBG88084.1"/>
    </source>
</evidence>
<feature type="domain" description="Hemerythrin-like" evidence="1">
    <location>
        <begin position="3"/>
        <end position="138"/>
    </location>
</feature>
<dbReference type="Pfam" id="PF01814">
    <property type="entry name" value="Hemerythrin"/>
    <property type="match status" value="1"/>
</dbReference>
<dbReference type="PANTHER" id="PTHR39966:SF1">
    <property type="entry name" value="HEMERYTHRIN-LIKE DOMAIN-CONTAINING PROTEIN"/>
    <property type="match status" value="1"/>
</dbReference>
<proteinExistence type="predicted"/>
<accession>A0AA43XKS3</accession>
<dbReference type="PANTHER" id="PTHR39966">
    <property type="entry name" value="BLL2471 PROTEIN-RELATED"/>
    <property type="match status" value="1"/>
</dbReference>
<dbReference type="InterPro" id="IPR012312">
    <property type="entry name" value="Hemerythrin-like"/>
</dbReference>
<dbReference type="RefSeq" id="WP_160720221.1">
    <property type="nucleotide sequence ID" value="NZ_SUMG01000005.1"/>
</dbReference>
<evidence type="ECO:0000313" key="3">
    <source>
        <dbReference type="Proteomes" id="UP000449710"/>
    </source>
</evidence>
<dbReference type="AlphaFoldDB" id="A0AA43XKS3"/>
<dbReference type="EMBL" id="SUMG01000005">
    <property type="protein sequence ID" value="NBG88084.1"/>
    <property type="molecule type" value="Genomic_DNA"/>
</dbReference>
<protein>
    <submittedName>
        <fullName evidence="2">Hemerythrin domain-containing protein</fullName>
    </submittedName>
</protein>
<evidence type="ECO:0000259" key="1">
    <source>
        <dbReference type="Pfam" id="PF01814"/>
    </source>
</evidence>
<dbReference type="Gene3D" id="1.20.120.520">
    <property type="entry name" value="nmb1532 protein domain like"/>
    <property type="match status" value="1"/>
</dbReference>
<dbReference type="Proteomes" id="UP000449710">
    <property type="component" value="Unassembled WGS sequence"/>
</dbReference>
<comment type="caution">
    <text evidence="2">The sequence shown here is derived from an EMBL/GenBank/DDBJ whole genome shotgun (WGS) entry which is preliminary data.</text>
</comment>
<organism evidence="2 3">
    <name type="scientific">Isachenkonia alkalipeptolytica</name>
    <dbReference type="NCBI Taxonomy" id="2565777"/>
    <lineage>
        <taxon>Bacteria</taxon>
        <taxon>Bacillati</taxon>
        <taxon>Bacillota</taxon>
        <taxon>Clostridia</taxon>
        <taxon>Eubacteriales</taxon>
        <taxon>Clostridiaceae</taxon>
        <taxon>Isachenkonia</taxon>
    </lineage>
</organism>
<sequence>MDGIQLMIDEHKTIKRMLQVIRSYCLRILNGKEVEGQDVFRMIDFVRNYADKHHHGKEEDLLFKFMTEELGATAEKLVRNGMLVEHDLGRLYMRELEEATQKMIDGDPEAKVDVIGHAMSYYHLLQRHIDKEDGMVYKYGENNLSKETLERVNRETEILEKEAREKGVQEKYERLVDELEKKYVTS</sequence>
<gene>
    <name evidence="2" type="ORF">ISALK_06170</name>
</gene>
<name>A0AA43XKS3_9CLOT</name>
<dbReference type="GO" id="GO:0005886">
    <property type="term" value="C:plasma membrane"/>
    <property type="evidence" value="ECO:0007669"/>
    <property type="project" value="TreeGrafter"/>
</dbReference>
<reference evidence="2 3" key="1">
    <citation type="submission" date="2019-04" db="EMBL/GenBank/DDBJ databases">
        <title>Isachenkonia alkalipeptolytica gen. nov. sp. nov. a new anaerobic, alkiliphilic organothrophic bacterium capable to reduce synthesized ferrihydrite isolated from a soda lake.</title>
        <authorList>
            <person name="Toshchakov S.V."/>
            <person name="Zavarzina D.G."/>
            <person name="Zhilina T.N."/>
            <person name="Kostrikina N.A."/>
            <person name="Kublanov I.V."/>
        </authorList>
    </citation>
    <scope>NUCLEOTIDE SEQUENCE [LARGE SCALE GENOMIC DNA]</scope>
    <source>
        <strain evidence="2 3">Z-1701</strain>
    </source>
</reference>
<keyword evidence="3" id="KW-1185">Reference proteome</keyword>